<dbReference type="Proteomes" id="UP000515563">
    <property type="component" value="Chromosome"/>
</dbReference>
<gene>
    <name evidence="2" type="ORF">F1D05_09090</name>
</gene>
<organism evidence="2 3">
    <name type="scientific">Kribbella qitaiheensis</name>
    <dbReference type="NCBI Taxonomy" id="1544730"/>
    <lineage>
        <taxon>Bacteria</taxon>
        <taxon>Bacillati</taxon>
        <taxon>Actinomycetota</taxon>
        <taxon>Actinomycetes</taxon>
        <taxon>Propionibacteriales</taxon>
        <taxon>Kribbellaceae</taxon>
        <taxon>Kribbella</taxon>
    </lineage>
</organism>
<proteinExistence type="predicted"/>
<evidence type="ECO:0008006" key="4">
    <source>
        <dbReference type="Google" id="ProtNLM"/>
    </source>
</evidence>
<dbReference type="RefSeq" id="WP_185446847.1">
    <property type="nucleotide sequence ID" value="NZ_CP043661.1"/>
</dbReference>
<protein>
    <recommendedName>
        <fullName evidence="4">Septum formation-related domain-containing protein</fullName>
    </recommendedName>
</protein>
<reference evidence="2 3" key="2">
    <citation type="journal article" date="2020" name="Microbiol. Resour. Announc.">
        <title>Antarctic desert soil bacteria exhibit high novel natural product potential, evaluated through long-read genome sequencing and comparative genomics.</title>
        <authorList>
            <person name="Benaud N."/>
            <person name="Edwards R.J."/>
            <person name="Amos T.G."/>
            <person name="D'Agostino P.M."/>
            <person name="Gutierrez-Chavez C."/>
            <person name="Montgomery K."/>
            <person name="Nicetic I."/>
            <person name="Ferrari B.C."/>
        </authorList>
    </citation>
    <scope>NUCLEOTIDE SEQUENCE [LARGE SCALE GENOMIC DNA]</scope>
    <source>
        <strain evidence="2 3">SPB151</strain>
    </source>
</reference>
<dbReference type="KEGG" id="kqi:F1D05_09090"/>
<sequence length="103" mass="10900">MSALADTEPERDASGQVTTTAKTRPDKLKTGDCVSSLKEGDVKGVQIVPCSSTVEATAEKGCTSRYVASKQQATTPSDVFYIHPIESGWALGDRGVVCLVIPR</sequence>
<evidence type="ECO:0000256" key="1">
    <source>
        <dbReference type="SAM" id="MobiDB-lite"/>
    </source>
</evidence>
<reference evidence="3" key="1">
    <citation type="submission" date="2019-09" db="EMBL/GenBank/DDBJ databases">
        <title>Antimicrobial potential of Antarctic Bacteria.</title>
        <authorList>
            <person name="Benaud N."/>
            <person name="Edwards R.J."/>
            <person name="Ferrari B.C."/>
        </authorList>
    </citation>
    <scope>NUCLEOTIDE SEQUENCE [LARGE SCALE GENOMIC DNA]</scope>
    <source>
        <strain evidence="3">SPB151</strain>
    </source>
</reference>
<accession>A0A7G6WVJ6</accession>
<feature type="region of interest" description="Disordered" evidence="1">
    <location>
        <begin position="1"/>
        <end position="25"/>
    </location>
</feature>
<evidence type="ECO:0000313" key="3">
    <source>
        <dbReference type="Proteomes" id="UP000515563"/>
    </source>
</evidence>
<evidence type="ECO:0000313" key="2">
    <source>
        <dbReference type="EMBL" id="QNE18011.1"/>
    </source>
</evidence>
<name>A0A7G6WVJ6_9ACTN</name>
<keyword evidence="3" id="KW-1185">Reference proteome</keyword>
<dbReference type="EMBL" id="CP043661">
    <property type="protein sequence ID" value="QNE18011.1"/>
    <property type="molecule type" value="Genomic_DNA"/>
</dbReference>
<dbReference type="AlphaFoldDB" id="A0A7G6WVJ6"/>